<dbReference type="EMBL" id="CM047948">
    <property type="protein sequence ID" value="KAI9896364.1"/>
    <property type="molecule type" value="Genomic_DNA"/>
</dbReference>
<name>A0ACC0US62_9HYPO</name>
<keyword evidence="2" id="KW-1185">Reference proteome</keyword>
<comment type="caution">
    <text evidence="1">The sequence shown here is derived from an EMBL/GenBank/DDBJ whole genome shotgun (WGS) entry which is preliminary data.</text>
</comment>
<gene>
    <name evidence="1" type="ORF">N3K66_008536</name>
</gene>
<organism evidence="1 2">
    <name type="scientific">Trichothecium roseum</name>
    <dbReference type="NCBI Taxonomy" id="47278"/>
    <lineage>
        <taxon>Eukaryota</taxon>
        <taxon>Fungi</taxon>
        <taxon>Dikarya</taxon>
        <taxon>Ascomycota</taxon>
        <taxon>Pezizomycotina</taxon>
        <taxon>Sordariomycetes</taxon>
        <taxon>Hypocreomycetidae</taxon>
        <taxon>Hypocreales</taxon>
        <taxon>Hypocreales incertae sedis</taxon>
        <taxon>Trichothecium</taxon>
    </lineage>
</organism>
<evidence type="ECO:0000313" key="1">
    <source>
        <dbReference type="EMBL" id="KAI9896364.1"/>
    </source>
</evidence>
<dbReference type="Proteomes" id="UP001163324">
    <property type="component" value="Chromosome 9"/>
</dbReference>
<proteinExistence type="predicted"/>
<accession>A0ACC0US62</accession>
<evidence type="ECO:0000313" key="2">
    <source>
        <dbReference type="Proteomes" id="UP001163324"/>
    </source>
</evidence>
<protein>
    <submittedName>
        <fullName evidence="1">Uncharacterized protein</fullName>
    </submittedName>
</protein>
<sequence>MFENLCTLPLQADVFTTAVHPTEPLLTVGLSSGHVETYRLPAVDENLSDPGDADNSVLSAAGSANGKGTVDSLWATRRHKGSCRCLAYAHDGSTMYSAGTDSLVKQFDPTTGRVVSKVLIPSATTKPDAPTLLRVLNPQAALLATDSGALHIYDLRDGRLGAKPAQSHYPHADYVSSVTALPPTAESTSGFPKQWVSTGGTTLAVTDVRRGVLVRSEDQEDELLSGCFVPGLGPKKNRNNGVLAVGSGSGVLTLWDRGSWDDQQERIIVDNGAGGGGKGSNLGGESIDALALVPQDLGLGKKIVCGVGDGSLRVVDLVKRQVEVSHNLRHDDMEGVVSLEFDCGNRLISAGGRTVKVWEELSELQGGNDDEDKSGDDDSENGSDDDDDDDDGGDGDEAKAGKKRAADSDSASDDDSSDDEFVAEMQRRVKRRKEVQKSKLGPMGAHGVLGFDGMD</sequence>
<reference evidence="1" key="1">
    <citation type="submission" date="2022-10" db="EMBL/GenBank/DDBJ databases">
        <title>Complete Genome of Trichothecium roseum strain YXFP-22015, a Plant Pathogen Isolated from Citrus.</title>
        <authorList>
            <person name="Wang Y."/>
            <person name="Zhu L."/>
        </authorList>
    </citation>
    <scope>NUCLEOTIDE SEQUENCE</scope>
    <source>
        <strain evidence="1">YXFP-22015</strain>
    </source>
</reference>